<feature type="coiled-coil region" evidence="8">
    <location>
        <begin position="231"/>
        <end position="344"/>
    </location>
</feature>
<feature type="transmembrane region" description="Helical" evidence="9">
    <location>
        <begin position="349"/>
        <end position="374"/>
    </location>
</feature>
<dbReference type="Pfam" id="PF02518">
    <property type="entry name" value="HATPase_c"/>
    <property type="match status" value="1"/>
</dbReference>
<keyword evidence="6" id="KW-0067">ATP-binding</keyword>
<dbReference type="PRINTS" id="PR00344">
    <property type="entry name" value="BCTRLSENSOR"/>
</dbReference>
<keyword evidence="7" id="KW-0902">Two-component regulatory system</keyword>
<dbReference type="RefSeq" id="WP_169682886.1">
    <property type="nucleotide sequence ID" value="NZ_JABBNU010000009.1"/>
</dbReference>
<dbReference type="InterPro" id="IPR004358">
    <property type="entry name" value="Sig_transdc_His_kin-like_C"/>
</dbReference>
<dbReference type="SMART" id="SM00387">
    <property type="entry name" value="HATPase_c"/>
    <property type="match status" value="1"/>
</dbReference>
<evidence type="ECO:0000256" key="3">
    <source>
        <dbReference type="ARBA" id="ARBA00022679"/>
    </source>
</evidence>
<evidence type="ECO:0000313" key="12">
    <source>
        <dbReference type="Proteomes" id="UP000559010"/>
    </source>
</evidence>
<comment type="catalytic activity">
    <reaction evidence="1">
        <text>ATP + protein L-histidine = ADP + protein N-phospho-L-histidine.</text>
        <dbReference type="EC" id="2.7.13.3"/>
    </reaction>
</comment>
<dbReference type="EC" id="2.7.13.3" evidence="2"/>
<keyword evidence="12" id="KW-1185">Reference proteome</keyword>
<dbReference type="InterPro" id="IPR036097">
    <property type="entry name" value="HisK_dim/P_sf"/>
</dbReference>
<name>A0A848J2P5_9BACT</name>
<evidence type="ECO:0000256" key="1">
    <source>
        <dbReference type="ARBA" id="ARBA00000085"/>
    </source>
</evidence>
<keyword evidence="5" id="KW-0418">Kinase</keyword>
<keyword evidence="9" id="KW-0472">Membrane</keyword>
<evidence type="ECO:0000256" key="4">
    <source>
        <dbReference type="ARBA" id="ARBA00022741"/>
    </source>
</evidence>
<dbReference type="Proteomes" id="UP000559010">
    <property type="component" value="Unassembled WGS sequence"/>
</dbReference>
<dbReference type="InterPro" id="IPR050351">
    <property type="entry name" value="BphY/WalK/GraS-like"/>
</dbReference>
<comment type="caution">
    <text evidence="11">The sequence shown here is derived from an EMBL/GenBank/DDBJ whole genome shotgun (WGS) entry which is preliminary data.</text>
</comment>
<accession>A0A848J2P5</accession>
<dbReference type="SUPFAM" id="SSF55874">
    <property type="entry name" value="ATPase domain of HSP90 chaperone/DNA topoisomerase II/histidine kinase"/>
    <property type="match status" value="1"/>
</dbReference>
<keyword evidence="9" id="KW-1133">Transmembrane helix</keyword>
<evidence type="ECO:0000256" key="5">
    <source>
        <dbReference type="ARBA" id="ARBA00022777"/>
    </source>
</evidence>
<evidence type="ECO:0000256" key="7">
    <source>
        <dbReference type="ARBA" id="ARBA00023012"/>
    </source>
</evidence>
<keyword evidence="3" id="KW-0808">Transferase</keyword>
<evidence type="ECO:0000256" key="6">
    <source>
        <dbReference type="ARBA" id="ARBA00022840"/>
    </source>
</evidence>
<dbReference type="GO" id="GO:0000156">
    <property type="term" value="F:phosphorelay response regulator activity"/>
    <property type="evidence" value="ECO:0007669"/>
    <property type="project" value="TreeGrafter"/>
</dbReference>
<dbReference type="PROSITE" id="PS50109">
    <property type="entry name" value="HIS_KIN"/>
    <property type="match status" value="1"/>
</dbReference>
<dbReference type="PANTHER" id="PTHR42878">
    <property type="entry name" value="TWO-COMPONENT HISTIDINE KINASE"/>
    <property type="match status" value="1"/>
</dbReference>
<dbReference type="GO" id="GO:0000155">
    <property type="term" value="F:phosphorelay sensor kinase activity"/>
    <property type="evidence" value="ECO:0007669"/>
    <property type="project" value="InterPro"/>
</dbReference>
<keyword evidence="4" id="KW-0547">Nucleotide-binding</keyword>
<feature type="domain" description="Histidine kinase" evidence="10">
    <location>
        <begin position="418"/>
        <end position="629"/>
    </location>
</feature>
<evidence type="ECO:0000313" key="11">
    <source>
        <dbReference type="EMBL" id="NMM49608.1"/>
    </source>
</evidence>
<keyword evidence="8" id="KW-0175">Coiled coil</keyword>
<protein>
    <recommendedName>
        <fullName evidence="2">histidine kinase</fullName>
        <ecNumber evidence="2">2.7.13.3</ecNumber>
    </recommendedName>
</protein>
<organism evidence="11 12">
    <name type="scientific">Marinigracilibium pacificum</name>
    <dbReference type="NCBI Taxonomy" id="2729599"/>
    <lineage>
        <taxon>Bacteria</taxon>
        <taxon>Pseudomonadati</taxon>
        <taxon>Bacteroidota</taxon>
        <taxon>Cytophagia</taxon>
        <taxon>Cytophagales</taxon>
        <taxon>Flammeovirgaceae</taxon>
        <taxon>Marinigracilibium</taxon>
    </lineage>
</organism>
<evidence type="ECO:0000256" key="2">
    <source>
        <dbReference type="ARBA" id="ARBA00012438"/>
    </source>
</evidence>
<dbReference type="InterPro" id="IPR036890">
    <property type="entry name" value="HATPase_C_sf"/>
</dbReference>
<evidence type="ECO:0000256" key="8">
    <source>
        <dbReference type="SAM" id="Coils"/>
    </source>
</evidence>
<dbReference type="GO" id="GO:0030295">
    <property type="term" value="F:protein kinase activator activity"/>
    <property type="evidence" value="ECO:0007669"/>
    <property type="project" value="TreeGrafter"/>
</dbReference>
<evidence type="ECO:0000259" key="10">
    <source>
        <dbReference type="PROSITE" id="PS50109"/>
    </source>
</evidence>
<evidence type="ECO:0000256" key="9">
    <source>
        <dbReference type="SAM" id="Phobius"/>
    </source>
</evidence>
<proteinExistence type="predicted"/>
<keyword evidence="9" id="KW-0812">Transmembrane</keyword>
<dbReference type="Gene3D" id="3.30.565.10">
    <property type="entry name" value="Histidine kinase-like ATPase, C-terminal domain"/>
    <property type="match status" value="1"/>
</dbReference>
<dbReference type="SUPFAM" id="SSF47384">
    <property type="entry name" value="Homodimeric domain of signal transducing histidine kinase"/>
    <property type="match status" value="1"/>
</dbReference>
<dbReference type="GO" id="GO:0007234">
    <property type="term" value="P:osmosensory signaling via phosphorelay pathway"/>
    <property type="evidence" value="ECO:0007669"/>
    <property type="project" value="TreeGrafter"/>
</dbReference>
<reference evidence="11 12" key="1">
    <citation type="submission" date="2020-04" db="EMBL/GenBank/DDBJ databases">
        <title>Flammeovirgaceae bacterium KN852 isolated from deep sea.</title>
        <authorList>
            <person name="Zhang D.-C."/>
        </authorList>
    </citation>
    <scope>NUCLEOTIDE SEQUENCE [LARGE SCALE GENOMIC DNA]</scope>
    <source>
        <strain evidence="11 12">KN852</strain>
    </source>
</reference>
<sequence length="647" mass="74108">MDTNLKPVSNISLSLEGKEYIETNSNGKAFLNTDAKNLPPNKIWIDHESYEAESWNYSKGILEIILREKNYEELTFRLVNVDQSPLKNNPVILEGPQTIKRRTNSDGYVTIPYPKNEELQQQYKLIIPGFEIKINKIKANPPVVVVNSLDENLLSNTLEIEEKVSIINTRLSFLDTVTSIEGLYLALHYFDLTGFTNEERSLIDNKFYELYILPDSSVINNTPITVNLDGVEAIEKDLAILRDQAENNQQSIIENRQAFEDRLNRVNQQLTEQKENLSEEQKKQITADVNAIEIAILANKDIIGDYQAEYLQLITELRRKLENLQGIESELKKTQAEREREQKLFRQKIIRITLIIVALIVFIFILVMLVRIFFKQKKELKEANNKIAKINTHLEKLVDQKTESLVKINNELDQFLYRSAHNLRRPLSSILGLHNIAKLTLQGDSLVLFEKAADTAYEMDELLQKLQMISHINLPAEPKIINFNSEIESVLESNKAIIQNENISISKEIQQGLEFTISPILVSIIISNLIENAIRFCVYSKKPDKKIEITVSELNKQVKLSIKDNGIGISEEVRDKIWDMFFVGFEFGTGNGLGLYITKKAIEVLGGSISLETEEYKFTEFTVLLPNADRNSKFGNNQVEVESQNNN</sequence>
<dbReference type="CDD" id="cd00075">
    <property type="entry name" value="HATPase"/>
    <property type="match status" value="1"/>
</dbReference>
<gene>
    <name evidence="11" type="ORF">HH304_14460</name>
</gene>
<dbReference type="EMBL" id="JABBNU010000009">
    <property type="protein sequence ID" value="NMM49608.1"/>
    <property type="molecule type" value="Genomic_DNA"/>
</dbReference>
<dbReference type="GO" id="GO:0005524">
    <property type="term" value="F:ATP binding"/>
    <property type="evidence" value="ECO:0007669"/>
    <property type="project" value="UniProtKB-KW"/>
</dbReference>
<dbReference type="Gene3D" id="1.10.287.130">
    <property type="match status" value="1"/>
</dbReference>
<dbReference type="InterPro" id="IPR005467">
    <property type="entry name" value="His_kinase_dom"/>
</dbReference>
<dbReference type="InterPro" id="IPR003594">
    <property type="entry name" value="HATPase_dom"/>
</dbReference>
<dbReference type="AlphaFoldDB" id="A0A848J2P5"/>
<dbReference type="PANTHER" id="PTHR42878:SF7">
    <property type="entry name" value="SENSOR HISTIDINE KINASE GLRK"/>
    <property type="match status" value="1"/>
</dbReference>